<dbReference type="AlphaFoldDB" id="A0A1V6TQA9"/>
<accession>A0A1V6TQA9</accession>
<keyword evidence="3" id="KW-1185">Reference proteome</keyword>
<sequence length="184" mass="19948">MSLQFARLSLRPLRSMRFVRFNSTASPSTPPLMTTLRTDLKTAMRAKDTSRLNVLRAVISEFNNSQKTASPIQTDIQLLSLLQKRATASKEAAKEFAAAERPDLKEKEDAQVAVLEEYASKVETLSAEEVGAIVNKEIAAIKEAGSKLNRGLVLKALFSPGGPLEGKPVARSDVAKLVNEAVPA</sequence>
<protein>
    <recommendedName>
        <fullName evidence="1">Altered inheritance of mitochondria protein 41</fullName>
    </recommendedName>
</protein>
<dbReference type="PANTHER" id="PTHR28055:SF1">
    <property type="entry name" value="ALTERED INHERITANCE OF MITOCHONDRIA PROTEIN 41, MITOCHONDRIAL"/>
    <property type="match status" value="1"/>
</dbReference>
<evidence type="ECO:0000256" key="1">
    <source>
        <dbReference type="RuleBase" id="RU365099"/>
    </source>
</evidence>
<dbReference type="Proteomes" id="UP000191285">
    <property type="component" value="Unassembled WGS sequence"/>
</dbReference>
<comment type="caution">
    <text evidence="2">The sequence shown here is derived from an EMBL/GenBank/DDBJ whole genome shotgun (WGS) entry which is preliminary data.</text>
</comment>
<dbReference type="GO" id="GO:0016884">
    <property type="term" value="F:carbon-nitrogen ligase activity, with glutamine as amido-N-donor"/>
    <property type="evidence" value="ECO:0007669"/>
    <property type="project" value="UniProtKB-UniRule"/>
</dbReference>
<dbReference type="PANTHER" id="PTHR28055">
    <property type="entry name" value="ALTERED INHERITANCE OF MITOCHONDRIA PROTEIN 41, MITOCHONDRIAL"/>
    <property type="match status" value="1"/>
</dbReference>
<gene>
    <name evidence="1" type="primary">AIM41</name>
    <name evidence="2" type="ORF">PENSTE_c003G07265</name>
</gene>
<organism evidence="2 3">
    <name type="scientific">Penicillium steckii</name>
    <dbReference type="NCBI Taxonomy" id="303698"/>
    <lineage>
        <taxon>Eukaryota</taxon>
        <taxon>Fungi</taxon>
        <taxon>Dikarya</taxon>
        <taxon>Ascomycota</taxon>
        <taxon>Pezizomycotina</taxon>
        <taxon>Eurotiomycetes</taxon>
        <taxon>Eurotiomycetidae</taxon>
        <taxon>Eurotiales</taxon>
        <taxon>Aspergillaceae</taxon>
        <taxon>Penicillium</taxon>
    </lineage>
</organism>
<comment type="similarity">
    <text evidence="1">Belongs to the AIM41 family.</text>
</comment>
<dbReference type="EMBL" id="MLKD01000003">
    <property type="protein sequence ID" value="OQE28336.1"/>
    <property type="molecule type" value="Genomic_DNA"/>
</dbReference>
<dbReference type="InterPro" id="IPR019004">
    <property type="entry name" value="YqeY/Aim41"/>
</dbReference>
<dbReference type="GO" id="GO:0005739">
    <property type="term" value="C:mitochondrion"/>
    <property type="evidence" value="ECO:0007669"/>
    <property type="project" value="UniProtKB-SubCell"/>
</dbReference>
<evidence type="ECO:0000313" key="3">
    <source>
        <dbReference type="Proteomes" id="UP000191285"/>
    </source>
</evidence>
<dbReference type="STRING" id="303698.A0A1V6TQA9"/>
<reference evidence="3" key="1">
    <citation type="journal article" date="2017" name="Nat. Microbiol.">
        <title>Global analysis of biosynthetic gene clusters reveals vast potential of secondary metabolite production in Penicillium species.</title>
        <authorList>
            <person name="Nielsen J.C."/>
            <person name="Grijseels S."/>
            <person name="Prigent S."/>
            <person name="Ji B."/>
            <person name="Dainat J."/>
            <person name="Nielsen K.F."/>
            <person name="Frisvad J.C."/>
            <person name="Workman M."/>
            <person name="Nielsen J."/>
        </authorList>
    </citation>
    <scope>NUCLEOTIDE SEQUENCE [LARGE SCALE GENOMIC DNA]</scope>
    <source>
        <strain evidence="3">IBT 24891</strain>
    </source>
</reference>
<name>A0A1V6TQA9_9EURO</name>
<dbReference type="InterPro" id="IPR003789">
    <property type="entry name" value="Asn/Gln_tRNA_amidoTrase-B-like"/>
</dbReference>
<dbReference type="Gene3D" id="1.10.1510.10">
    <property type="entry name" value="Uncharacterised protein YqeY/AIM41 PF09424, N-terminal domain"/>
    <property type="match status" value="1"/>
</dbReference>
<dbReference type="InterPro" id="IPR042184">
    <property type="entry name" value="YqeY/Aim41_N"/>
</dbReference>
<evidence type="ECO:0000313" key="2">
    <source>
        <dbReference type="EMBL" id="OQE28336.1"/>
    </source>
</evidence>
<dbReference type="SUPFAM" id="SSF89095">
    <property type="entry name" value="GatB/YqeY motif"/>
    <property type="match status" value="1"/>
</dbReference>
<dbReference type="OrthoDB" id="538640at2759"/>
<keyword evidence="1" id="KW-0496">Mitochondrion</keyword>
<comment type="subcellular location">
    <subcellularLocation>
        <location evidence="1">Mitochondrion</location>
    </subcellularLocation>
</comment>
<proteinExistence type="inferred from homology"/>
<dbReference type="Pfam" id="PF09424">
    <property type="entry name" value="YqeY"/>
    <property type="match status" value="1"/>
</dbReference>